<dbReference type="Proteomes" id="UP000011014">
    <property type="component" value="Unassembled WGS sequence"/>
</dbReference>
<accession>E4YKJ5</accession>
<name>E4YKJ5_OIKDI</name>
<organism evidence="1">
    <name type="scientific">Oikopleura dioica</name>
    <name type="common">Tunicate</name>
    <dbReference type="NCBI Taxonomy" id="34765"/>
    <lineage>
        <taxon>Eukaryota</taxon>
        <taxon>Metazoa</taxon>
        <taxon>Chordata</taxon>
        <taxon>Tunicata</taxon>
        <taxon>Appendicularia</taxon>
        <taxon>Copelata</taxon>
        <taxon>Oikopleuridae</taxon>
        <taxon>Oikopleura</taxon>
    </lineage>
</organism>
<dbReference type="EMBL" id="FN654709">
    <property type="protein sequence ID" value="CBY36006.1"/>
    <property type="molecule type" value="Genomic_DNA"/>
</dbReference>
<sequence length="216" mass="24575">MKIEIANLAALALASSECQKNWENTVTELLKDARQLTSSVEAAMIDGLSGNYVARITSSMAAVEKNIQSCPEIETFLPKITRIDNTMNYCAPESIHDSMKLSRENIIRQQDQTDDLIGRYERTMDNLDDLNRKLWHELYPSVPVSAASLIEQSEDLFAQMRKIVEIDSRQNLDISRIIRNEAESNLKSSEDEFTRISHQVDILIYEIEPVLELIAV</sequence>
<dbReference type="AlphaFoldDB" id="E4YKJ5"/>
<feature type="non-terminal residue" evidence="1">
    <location>
        <position position="216"/>
    </location>
</feature>
<protein>
    <submittedName>
        <fullName evidence="1">Uncharacterized protein</fullName>
    </submittedName>
</protein>
<proteinExistence type="predicted"/>
<reference evidence="1" key="1">
    <citation type="journal article" date="2010" name="Science">
        <title>Plasticity of animal genome architecture unmasked by rapid evolution of a pelagic tunicate.</title>
        <authorList>
            <person name="Denoeud F."/>
            <person name="Henriet S."/>
            <person name="Mungpakdee S."/>
            <person name="Aury J.M."/>
            <person name="Da Silva C."/>
            <person name="Brinkmann H."/>
            <person name="Mikhaleva J."/>
            <person name="Olsen L.C."/>
            <person name="Jubin C."/>
            <person name="Canestro C."/>
            <person name="Bouquet J.M."/>
            <person name="Danks G."/>
            <person name="Poulain J."/>
            <person name="Campsteijn C."/>
            <person name="Adamski M."/>
            <person name="Cross I."/>
            <person name="Yadetie F."/>
            <person name="Muffato M."/>
            <person name="Louis A."/>
            <person name="Butcher S."/>
            <person name="Tsagkogeorga G."/>
            <person name="Konrad A."/>
            <person name="Singh S."/>
            <person name="Jensen M.F."/>
            <person name="Cong E.H."/>
            <person name="Eikeseth-Otteraa H."/>
            <person name="Noel B."/>
            <person name="Anthouard V."/>
            <person name="Porcel B.M."/>
            <person name="Kachouri-Lafond R."/>
            <person name="Nishino A."/>
            <person name="Ugolini M."/>
            <person name="Chourrout P."/>
            <person name="Nishida H."/>
            <person name="Aasland R."/>
            <person name="Huzurbazar S."/>
            <person name="Westhof E."/>
            <person name="Delsuc F."/>
            <person name="Lehrach H."/>
            <person name="Reinhardt R."/>
            <person name="Weissenbach J."/>
            <person name="Roy S.W."/>
            <person name="Artiguenave F."/>
            <person name="Postlethwait J.H."/>
            <person name="Manak J.R."/>
            <person name="Thompson E.M."/>
            <person name="Jaillon O."/>
            <person name="Du Pasquier L."/>
            <person name="Boudinot P."/>
            <person name="Liberles D.A."/>
            <person name="Volff J.N."/>
            <person name="Philippe H."/>
            <person name="Lenhard B."/>
            <person name="Roest Crollius H."/>
            <person name="Wincker P."/>
            <person name="Chourrout D."/>
        </authorList>
    </citation>
    <scope>NUCLEOTIDE SEQUENCE [LARGE SCALE GENOMIC DNA]</scope>
</reference>
<gene>
    <name evidence="1" type="ORF">GSOID_T00028483001</name>
</gene>
<evidence type="ECO:0000313" key="1">
    <source>
        <dbReference type="EMBL" id="CBY36006.1"/>
    </source>
</evidence>